<reference evidence="1 2" key="1">
    <citation type="submission" date="2019-04" db="EMBL/GenBank/DDBJ databases">
        <title>Friends and foes A comparative genomics studyof 23 Aspergillus species from section Flavi.</title>
        <authorList>
            <consortium name="DOE Joint Genome Institute"/>
            <person name="Kjaerbolling I."/>
            <person name="Vesth T."/>
            <person name="Frisvad J.C."/>
            <person name="Nybo J.L."/>
            <person name="Theobald S."/>
            <person name="Kildgaard S."/>
            <person name="Isbrandt T."/>
            <person name="Kuo A."/>
            <person name="Sato A."/>
            <person name="Lyhne E.K."/>
            <person name="Kogle M.E."/>
            <person name="Wiebenga A."/>
            <person name="Kun R.S."/>
            <person name="Lubbers R.J."/>
            <person name="Makela M.R."/>
            <person name="Barry K."/>
            <person name="Chovatia M."/>
            <person name="Clum A."/>
            <person name="Daum C."/>
            <person name="Haridas S."/>
            <person name="He G."/>
            <person name="LaButti K."/>
            <person name="Lipzen A."/>
            <person name="Mondo S."/>
            <person name="Riley R."/>
            <person name="Salamov A."/>
            <person name="Simmons B.A."/>
            <person name="Magnuson J.K."/>
            <person name="Henrissat B."/>
            <person name="Mortensen U.H."/>
            <person name="Larsen T.O."/>
            <person name="Devries R.P."/>
            <person name="Grigoriev I.V."/>
            <person name="Machida M."/>
            <person name="Baker S.E."/>
            <person name="Andersen M.R."/>
        </authorList>
    </citation>
    <scope>NUCLEOTIDE SEQUENCE [LARGE SCALE GENOMIC DNA]</scope>
    <source>
        <strain evidence="1 2">IBT 29228</strain>
    </source>
</reference>
<dbReference type="EMBL" id="ML736230">
    <property type="protein sequence ID" value="KAE8377015.1"/>
    <property type="molecule type" value="Genomic_DNA"/>
</dbReference>
<name>A0A5N7B525_9EURO</name>
<gene>
    <name evidence="1" type="ORF">BDV26DRAFT_264496</name>
</gene>
<organism evidence="1 2">
    <name type="scientific">Aspergillus bertholletiae</name>
    <dbReference type="NCBI Taxonomy" id="1226010"/>
    <lineage>
        <taxon>Eukaryota</taxon>
        <taxon>Fungi</taxon>
        <taxon>Dikarya</taxon>
        <taxon>Ascomycota</taxon>
        <taxon>Pezizomycotina</taxon>
        <taxon>Eurotiomycetes</taxon>
        <taxon>Eurotiomycetidae</taxon>
        <taxon>Eurotiales</taxon>
        <taxon>Aspergillaceae</taxon>
        <taxon>Aspergillus</taxon>
        <taxon>Aspergillus subgen. Circumdati</taxon>
    </lineage>
</organism>
<dbReference type="Proteomes" id="UP000326198">
    <property type="component" value="Unassembled WGS sequence"/>
</dbReference>
<evidence type="ECO:0000313" key="1">
    <source>
        <dbReference type="EMBL" id="KAE8377015.1"/>
    </source>
</evidence>
<sequence length="110" mass="12211">MASRGYINFKPLKPRPEITLKGFSGRFFGSSKTPDCIIVPGDGTWPSIALEVGYSETYDELIADADILLEGSQGKIHVVIPVKLGTLQPNDTHLQTGFVELHWGQKKERR</sequence>
<protein>
    <submittedName>
        <fullName evidence="1">Uncharacterized protein</fullName>
    </submittedName>
</protein>
<keyword evidence="2" id="KW-1185">Reference proteome</keyword>
<dbReference type="OrthoDB" id="76567at2759"/>
<accession>A0A5N7B525</accession>
<proteinExistence type="predicted"/>
<evidence type="ECO:0000313" key="2">
    <source>
        <dbReference type="Proteomes" id="UP000326198"/>
    </source>
</evidence>
<dbReference type="AlphaFoldDB" id="A0A5N7B525"/>